<dbReference type="Pfam" id="PF16113">
    <property type="entry name" value="ECH_2"/>
    <property type="match status" value="1"/>
</dbReference>
<dbReference type="CDD" id="cd06558">
    <property type="entry name" value="crotonase-like"/>
    <property type="match status" value="1"/>
</dbReference>
<evidence type="ECO:0000256" key="2">
    <source>
        <dbReference type="ARBA" id="ARBA00011915"/>
    </source>
</evidence>
<dbReference type="NCBIfam" id="NF004127">
    <property type="entry name" value="PRK05617.1"/>
    <property type="match status" value="1"/>
</dbReference>
<dbReference type="KEGG" id="eaz:JHT90_02780"/>
<dbReference type="SUPFAM" id="SSF52096">
    <property type="entry name" value="ClpP/crotonase"/>
    <property type="match status" value="1"/>
</dbReference>
<evidence type="ECO:0000313" key="6">
    <source>
        <dbReference type="Proteomes" id="UP000595278"/>
    </source>
</evidence>
<dbReference type="InterPro" id="IPR032259">
    <property type="entry name" value="HIBYL-CoA-H"/>
</dbReference>
<evidence type="ECO:0000256" key="3">
    <source>
        <dbReference type="ARBA" id="ARBA00022801"/>
    </source>
</evidence>
<evidence type="ECO:0000313" key="5">
    <source>
        <dbReference type="EMBL" id="QQP86189.1"/>
    </source>
</evidence>
<dbReference type="EC" id="3.1.2.4" evidence="2"/>
<evidence type="ECO:0000259" key="4">
    <source>
        <dbReference type="Pfam" id="PF16113"/>
    </source>
</evidence>
<dbReference type="PANTHER" id="PTHR43176:SF3">
    <property type="entry name" value="3-HYDROXYISOBUTYRYL-COA HYDROLASE, MITOCHONDRIAL"/>
    <property type="match status" value="1"/>
</dbReference>
<dbReference type="Gene3D" id="3.90.226.10">
    <property type="entry name" value="2-enoyl-CoA Hydratase, Chain A, domain 1"/>
    <property type="match status" value="1"/>
</dbReference>
<dbReference type="GO" id="GO:0005829">
    <property type="term" value="C:cytosol"/>
    <property type="evidence" value="ECO:0007669"/>
    <property type="project" value="TreeGrafter"/>
</dbReference>
<dbReference type="PANTHER" id="PTHR43176">
    <property type="entry name" value="3-HYDROXYISOBUTYRYL-COA HYDROLASE-RELATED"/>
    <property type="match status" value="1"/>
</dbReference>
<dbReference type="GO" id="GO:0006574">
    <property type="term" value="P:L-valine catabolic process"/>
    <property type="evidence" value="ECO:0007669"/>
    <property type="project" value="TreeGrafter"/>
</dbReference>
<sequence length="356" mass="40377">MPVHFEELPCLDNYKIGVITLNSPKNLNALNYQITKAMYQQLEKWAIDTKLACVFLHSSSAKAFCAGGDVRQIVESCCQHLGEPDEVAHRFFSQEYQLDAFIHHYPKPIIGWGEGYVLGGGMGLLQGCSTRIVTPTSKLAMPEINIGLFPDVGAAWFLSRMPQKMGLFFALTASQLNANDALYFGWADRFLLNEQKNDLLQSFQQISWACNAEQQLQQLLKSLEQQALSQLPNAVWQPRLKIIKEALDQPDLPSICNAIINLQDSNDEILTQAATTLANGCPMTAWLIWEQLKRLSHCSITEVLEMDLVISQNCCKRKDFIEGVRARLIDKDNKPNWRWKSIEEVPFKEVDKHFCL</sequence>
<dbReference type="AlphaFoldDB" id="A0A974NGJ4"/>
<keyword evidence="3" id="KW-0378">Hydrolase</keyword>
<comment type="catalytic activity">
    <reaction evidence="1">
        <text>3-hydroxy-2-methylpropanoyl-CoA + H2O = 3-hydroxy-2-methylpropanoate + CoA + H(+)</text>
        <dbReference type="Rhea" id="RHEA:20888"/>
        <dbReference type="ChEBI" id="CHEBI:11805"/>
        <dbReference type="ChEBI" id="CHEBI:15377"/>
        <dbReference type="ChEBI" id="CHEBI:15378"/>
        <dbReference type="ChEBI" id="CHEBI:57287"/>
        <dbReference type="ChEBI" id="CHEBI:57340"/>
        <dbReference type="EC" id="3.1.2.4"/>
    </reaction>
</comment>
<accession>A0A974NGJ4</accession>
<dbReference type="InterPro" id="IPR045004">
    <property type="entry name" value="ECH_dom"/>
</dbReference>
<protein>
    <recommendedName>
        <fullName evidence="2">3-hydroxyisobutyryl-CoA hydrolase</fullName>
        <ecNumber evidence="2">3.1.2.4</ecNumber>
    </recommendedName>
</protein>
<organism evidence="5 6">
    <name type="scientific">Entomomonas asaccharolytica</name>
    <dbReference type="NCBI Taxonomy" id="2785331"/>
    <lineage>
        <taxon>Bacteria</taxon>
        <taxon>Pseudomonadati</taxon>
        <taxon>Pseudomonadota</taxon>
        <taxon>Gammaproteobacteria</taxon>
        <taxon>Pseudomonadales</taxon>
        <taxon>Pseudomonadaceae</taxon>
        <taxon>Entomomonas</taxon>
    </lineage>
</organism>
<dbReference type="GO" id="GO:0003860">
    <property type="term" value="F:3-hydroxyisobutyryl-CoA hydrolase activity"/>
    <property type="evidence" value="ECO:0007669"/>
    <property type="project" value="UniProtKB-EC"/>
</dbReference>
<proteinExistence type="predicted"/>
<name>A0A974NGJ4_9GAMM</name>
<evidence type="ECO:0000256" key="1">
    <source>
        <dbReference type="ARBA" id="ARBA00001709"/>
    </source>
</evidence>
<keyword evidence="6" id="KW-1185">Reference proteome</keyword>
<reference evidence="5 6" key="1">
    <citation type="submission" date="2021-01" db="EMBL/GenBank/DDBJ databases">
        <title>Entomomonas sp. F2A isolated from a house cricket (Acheta domesticus).</title>
        <authorList>
            <person name="Spergser J."/>
            <person name="Busse H.-J."/>
        </authorList>
    </citation>
    <scope>NUCLEOTIDE SEQUENCE [LARGE SCALE GENOMIC DNA]</scope>
    <source>
        <strain evidence="5 6">F2A</strain>
    </source>
</reference>
<dbReference type="InterPro" id="IPR029045">
    <property type="entry name" value="ClpP/crotonase-like_dom_sf"/>
</dbReference>
<dbReference type="Proteomes" id="UP000595278">
    <property type="component" value="Chromosome"/>
</dbReference>
<feature type="domain" description="Enoyl-CoA hydratase/isomerase" evidence="4">
    <location>
        <begin position="16"/>
        <end position="354"/>
    </location>
</feature>
<gene>
    <name evidence="5" type="ORF">JHT90_02780</name>
</gene>
<dbReference type="EMBL" id="CP067393">
    <property type="protein sequence ID" value="QQP86189.1"/>
    <property type="molecule type" value="Genomic_DNA"/>
</dbReference>
<dbReference type="RefSeq" id="WP_201093830.1">
    <property type="nucleotide sequence ID" value="NZ_CP067393.1"/>
</dbReference>